<dbReference type="GO" id="GO:0008811">
    <property type="term" value="F:chloramphenicol O-acetyltransferase activity"/>
    <property type="evidence" value="ECO:0007669"/>
    <property type="project" value="UniProtKB-EC"/>
</dbReference>
<dbReference type="RefSeq" id="WP_200290612.1">
    <property type="nucleotide sequence ID" value="NZ_CAXGLR010000069.1"/>
</dbReference>
<dbReference type="PROSITE" id="PS00101">
    <property type="entry name" value="HEXAPEP_TRANSFERASES"/>
    <property type="match status" value="1"/>
</dbReference>
<keyword evidence="6" id="KW-0046">Antibiotic resistance</keyword>
<evidence type="ECO:0000256" key="3">
    <source>
        <dbReference type="ARBA" id="ARBA00020291"/>
    </source>
</evidence>
<name>A0A9X7V0N0_9GAMM</name>
<evidence type="ECO:0000256" key="5">
    <source>
        <dbReference type="ARBA" id="ARBA00022737"/>
    </source>
</evidence>
<evidence type="ECO:0000256" key="6">
    <source>
        <dbReference type="ARBA" id="ARBA00023251"/>
    </source>
</evidence>
<dbReference type="Gene3D" id="2.160.10.10">
    <property type="entry name" value="Hexapeptide repeat proteins"/>
    <property type="match status" value="1"/>
</dbReference>
<reference evidence="9 10" key="1">
    <citation type="submission" date="2020-12" db="EMBL/GenBank/DDBJ databases">
        <title>FDA dAtabase for Regulatory Grade micrObial Sequences (FDA-ARGOS): Supporting development and validation of Infectious Disease Dx tests.</title>
        <authorList>
            <person name="Sproer C."/>
            <person name="Gronow S."/>
            <person name="Severitt S."/>
            <person name="Schroder I."/>
            <person name="Tallon L."/>
            <person name="Sadzewicz L."/>
            <person name="Zhao X."/>
            <person name="Boylan J."/>
            <person name="Ott S."/>
            <person name="Bowen H."/>
            <person name="Vavikolanu K."/>
            <person name="Mehta A."/>
            <person name="Aluvathingal J."/>
            <person name="Nadendla S."/>
            <person name="Lowell S."/>
            <person name="Myers T."/>
            <person name="Yan Y."/>
            <person name="Sichtig H."/>
        </authorList>
    </citation>
    <scope>NUCLEOTIDE SEQUENCE [LARGE SCALE GENOMIC DNA]</scope>
    <source>
        <strain evidence="9 10">FDAARGOS_1013</strain>
    </source>
</reference>
<dbReference type="CDD" id="cd03349">
    <property type="entry name" value="LbH_XAT"/>
    <property type="match status" value="1"/>
</dbReference>
<accession>A0A9X7V0N0</accession>
<dbReference type="EMBL" id="CP067013">
    <property type="protein sequence ID" value="QQN49813.1"/>
    <property type="molecule type" value="Genomic_DNA"/>
</dbReference>
<evidence type="ECO:0000256" key="4">
    <source>
        <dbReference type="ARBA" id="ARBA00022679"/>
    </source>
</evidence>
<dbReference type="EC" id="2.3.1.28" evidence="2"/>
<keyword evidence="4" id="KW-0808">Transferase</keyword>
<dbReference type="PANTHER" id="PTHR43300:SF12">
    <property type="entry name" value="CHLORAMPHENICOL ACETYLTRANSFERASE"/>
    <property type="match status" value="1"/>
</dbReference>
<dbReference type="InterPro" id="IPR050179">
    <property type="entry name" value="Trans_hexapeptide_repeat"/>
</dbReference>
<proteinExistence type="inferred from homology"/>
<sequence length="238" mass="26831">MNPAHLIRDSLCRRWLRQRNIKFSPSLQQLGRRAELILEGGVVLRDVEMGVSRLEVGAMTYIRGECGLWNISQIGRFCSIGNGVLMGHDRAGHPLDWVSTHPFSHGDERFSYRSMIAPTTIGHDVWIGRDAMVLEGIKVGTGAVIAARSVVTKDVPPYAIVAGMPAKVIRYRHPPHLIEGLLESEWWRWPVEQLRKLSLDNPAVFLDELKSAERGPRMCDPKVSLRRGGWRDLEQPQG</sequence>
<comment type="catalytic activity">
    <reaction evidence="8">
        <text>chloramphenicol + acetyl-CoA = chloramphenicol 3-acetate + CoA</text>
        <dbReference type="Rhea" id="RHEA:18421"/>
        <dbReference type="ChEBI" id="CHEBI:16730"/>
        <dbReference type="ChEBI" id="CHEBI:17698"/>
        <dbReference type="ChEBI" id="CHEBI:57287"/>
        <dbReference type="ChEBI" id="CHEBI:57288"/>
        <dbReference type="EC" id="2.3.1.28"/>
    </reaction>
</comment>
<comment type="similarity">
    <text evidence="1">Belongs to the transferase hexapeptide repeat family.</text>
</comment>
<dbReference type="GO" id="GO:0046677">
    <property type="term" value="P:response to antibiotic"/>
    <property type="evidence" value="ECO:0007669"/>
    <property type="project" value="UniProtKB-KW"/>
</dbReference>
<dbReference type="SUPFAM" id="SSF51161">
    <property type="entry name" value="Trimeric LpxA-like enzymes"/>
    <property type="match status" value="1"/>
</dbReference>
<protein>
    <recommendedName>
        <fullName evidence="3">Chloramphenicol acetyltransferase</fullName>
        <ecNumber evidence="2">2.3.1.28</ecNumber>
    </recommendedName>
</protein>
<dbReference type="PANTHER" id="PTHR43300">
    <property type="entry name" value="ACETYLTRANSFERASE"/>
    <property type="match status" value="1"/>
</dbReference>
<gene>
    <name evidence="9" type="ORF">I6H70_14785</name>
</gene>
<dbReference type="InterPro" id="IPR001451">
    <property type="entry name" value="Hexapep"/>
</dbReference>
<evidence type="ECO:0000256" key="1">
    <source>
        <dbReference type="ARBA" id="ARBA00007274"/>
    </source>
</evidence>
<evidence type="ECO:0000256" key="7">
    <source>
        <dbReference type="ARBA" id="ARBA00023315"/>
    </source>
</evidence>
<evidence type="ECO:0000256" key="2">
    <source>
        <dbReference type="ARBA" id="ARBA00013235"/>
    </source>
</evidence>
<evidence type="ECO:0000256" key="8">
    <source>
        <dbReference type="ARBA" id="ARBA00047633"/>
    </source>
</evidence>
<dbReference type="AlphaFoldDB" id="A0A9X7V0N0"/>
<evidence type="ECO:0000313" key="10">
    <source>
        <dbReference type="Proteomes" id="UP000595933"/>
    </source>
</evidence>
<dbReference type="InterPro" id="IPR018357">
    <property type="entry name" value="Hexapep_transf_CS"/>
</dbReference>
<dbReference type="Pfam" id="PF00132">
    <property type="entry name" value="Hexapep"/>
    <property type="match status" value="1"/>
</dbReference>
<organism evidence="9 10">
    <name type="scientific">Stutzerimonas balearica</name>
    <dbReference type="NCBI Taxonomy" id="74829"/>
    <lineage>
        <taxon>Bacteria</taxon>
        <taxon>Pseudomonadati</taxon>
        <taxon>Pseudomonadota</taxon>
        <taxon>Gammaproteobacteria</taxon>
        <taxon>Pseudomonadales</taxon>
        <taxon>Pseudomonadaceae</taxon>
        <taxon>Stutzerimonas</taxon>
    </lineage>
</organism>
<dbReference type="InterPro" id="IPR011004">
    <property type="entry name" value="Trimer_LpxA-like_sf"/>
</dbReference>
<keyword evidence="7" id="KW-0012">Acyltransferase</keyword>
<keyword evidence="5" id="KW-0677">Repeat</keyword>
<dbReference type="Proteomes" id="UP000595933">
    <property type="component" value="Chromosome"/>
</dbReference>
<evidence type="ECO:0000313" key="9">
    <source>
        <dbReference type="EMBL" id="QQN49813.1"/>
    </source>
</evidence>